<dbReference type="GO" id="GO:0005829">
    <property type="term" value="C:cytosol"/>
    <property type="evidence" value="ECO:0007669"/>
    <property type="project" value="TreeGrafter"/>
</dbReference>
<reference evidence="4" key="1">
    <citation type="submission" date="2021-01" db="EMBL/GenBank/DDBJ databases">
        <authorList>
            <person name="Corre E."/>
            <person name="Pelletier E."/>
            <person name="Niang G."/>
            <person name="Scheremetjew M."/>
            <person name="Finn R."/>
            <person name="Kale V."/>
            <person name="Holt S."/>
            <person name="Cochrane G."/>
            <person name="Meng A."/>
            <person name="Brown T."/>
            <person name="Cohen L."/>
        </authorList>
    </citation>
    <scope>NUCLEOTIDE SEQUENCE</scope>
    <source>
        <strain evidence="4">NIES-381</strain>
    </source>
</reference>
<dbReference type="GO" id="GO:0005634">
    <property type="term" value="C:nucleus"/>
    <property type="evidence" value="ECO:0007669"/>
    <property type="project" value="TreeGrafter"/>
</dbReference>
<keyword evidence="2" id="KW-0175">Coiled coil</keyword>
<gene>
    <name evidence="4" type="ORF">EGYM00392_LOCUS55970</name>
</gene>
<feature type="domain" description="CSN8/PSMD8/EIF3K" evidence="3">
    <location>
        <begin position="110"/>
        <end position="243"/>
    </location>
</feature>
<dbReference type="Pfam" id="PF10075">
    <property type="entry name" value="CSN8_PSD8_EIF3K"/>
    <property type="match status" value="1"/>
</dbReference>
<protein>
    <recommendedName>
        <fullName evidence="3">CSN8/PSMD8/EIF3K domain-containing protein</fullName>
    </recommendedName>
</protein>
<dbReference type="PANTHER" id="PTHR12387:SF0">
    <property type="entry name" value="26S PROTEASOME NON-ATPASE REGULATORY SUBUNIT 8"/>
    <property type="match status" value="1"/>
</dbReference>
<dbReference type="EMBL" id="HBGA01154009">
    <property type="protein sequence ID" value="CAD9044786.1"/>
    <property type="molecule type" value="Transcribed_RNA"/>
</dbReference>
<keyword evidence="1" id="KW-0647">Proteasome</keyword>
<dbReference type="GO" id="GO:0008541">
    <property type="term" value="C:proteasome regulatory particle, lid subcomplex"/>
    <property type="evidence" value="ECO:0007669"/>
    <property type="project" value="TreeGrafter"/>
</dbReference>
<dbReference type="InterPro" id="IPR006746">
    <property type="entry name" value="26S_Psome_Rpn12"/>
</dbReference>
<dbReference type="InterPro" id="IPR033464">
    <property type="entry name" value="CSN8_PSD8_EIF3K"/>
</dbReference>
<dbReference type="GO" id="GO:0043161">
    <property type="term" value="P:proteasome-mediated ubiquitin-dependent protein catabolic process"/>
    <property type="evidence" value="ECO:0007669"/>
    <property type="project" value="TreeGrafter"/>
</dbReference>
<accession>A0A7S1NWE3</accession>
<feature type="coiled-coil region" evidence="2">
    <location>
        <begin position="76"/>
        <end position="103"/>
    </location>
</feature>
<sequence>MSATDLIVEANNKFHEFKSAYNTSPPDFVLCGKLLNELKMLFIKFPTFLPGGSKDSSTRAKEVVLARQTLEYAILLNTKEQKLEDFERNMSHLQALYDDYSDVMPSERRRLIVGLNLLRLLAHNRTTEFHMQLELIDTADHEDMYIRDVIQLERFLMEGSYHKLLQARGKIPSNEYIVFMNMLLDTVRTEIADCSVRAYEKLSVKGATKLLMFQSEAETLEWSKTKESWNRVGDDFVFDRMTEAEARALPFHDIILNNLGYAHEMERIV</sequence>
<evidence type="ECO:0000313" key="4">
    <source>
        <dbReference type="EMBL" id="CAD9044786.1"/>
    </source>
</evidence>
<organism evidence="4">
    <name type="scientific">Eutreptiella gymnastica</name>
    <dbReference type="NCBI Taxonomy" id="73025"/>
    <lineage>
        <taxon>Eukaryota</taxon>
        <taxon>Discoba</taxon>
        <taxon>Euglenozoa</taxon>
        <taxon>Euglenida</taxon>
        <taxon>Spirocuta</taxon>
        <taxon>Euglenophyceae</taxon>
        <taxon>Eutreptiales</taxon>
        <taxon>Eutreptiaceae</taxon>
        <taxon>Eutreptiella</taxon>
    </lineage>
</organism>
<proteinExistence type="predicted"/>
<dbReference type="PANTHER" id="PTHR12387">
    <property type="entry name" value="26S PROTEASOME NON-ATPASE REGULATORY SUBUNIT 8"/>
    <property type="match status" value="1"/>
</dbReference>
<dbReference type="AlphaFoldDB" id="A0A7S1NWE3"/>
<evidence type="ECO:0000256" key="2">
    <source>
        <dbReference type="SAM" id="Coils"/>
    </source>
</evidence>
<name>A0A7S1NWE3_9EUGL</name>
<evidence type="ECO:0000256" key="1">
    <source>
        <dbReference type="ARBA" id="ARBA00022942"/>
    </source>
</evidence>
<dbReference type="Gene3D" id="1.25.40.990">
    <property type="match status" value="1"/>
</dbReference>
<evidence type="ECO:0000259" key="3">
    <source>
        <dbReference type="Pfam" id="PF10075"/>
    </source>
</evidence>